<protein>
    <submittedName>
        <fullName evidence="1">Uncharacterized protein</fullName>
    </submittedName>
</protein>
<dbReference type="EMBL" id="BTGU01000097">
    <property type="protein sequence ID" value="GMN60252.1"/>
    <property type="molecule type" value="Genomic_DNA"/>
</dbReference>
<evidence type="ECO:0000313" key="2">
    <source>
        <dbReference type="Proteomes" id="UP001187192"/>
    </source>
</evidence>
<evidence type="ECO:0000313" key="1">
    <source>
        <dbReference type="EMBL" id="GMN60252.1"/>
    </source>
</evidence>
<reference evidence="1" key="1">
    <citation type="submission" date="2023-07" db="EMBL/GenBank/DDBJ databases">
        <title>draft genome sequence of fig (Ficus carica).</title>
        <authorList>
            <person name="Takahashi T."/>
            <person name="Nishimura K."/>
        </authorList>
    </citation>
    <scope>NUCLEOTIDE SEQUENCE</scope>
</reference>
<comment type="caution">
    <text evidence="1">The sequence shown here is derived from an EMBL/GenBank/DDBJ whole genome shotgun (WGS) entry which is preliminary data.</text>
</comment>
<dbReference type="Proteomes" id="UP001187192">
    <property type="component" value="Unassembled WGS sequence"/>
</dbReference>
<sequence>MWNGMPFSSTTSKLFMCTDKKGLVHGGEVENGCGIALWRQDRSAAVPVPVQEQTSAAALVRGAAAPLGIGKTCCSAHRYGPKLEAPQHRPRVTQCPISQFPNL</sequence>
<gene>
    <name evidence="1" type="ORF">TIFTF001_029344</name>
</gene>
<keyword evidence="2" id="KW-1185">Reference proteome</keyword>
<dbReference type="AlphaFoldDB" id="A0AA88DRC7"/>
<name>A0AA88DRC7_FICCA</name>
<organism evidence="1 2">
    <name type="scientific">Ficus carica</name>
    <name type="common">Common fig</name>
    <dbReference type="NCBI Taxonomy" id="3494"/>
    <lineage>
        <taxon>Eukaryota</taxon>
        <taxon>Viridiplantae</taxon>
        <taxon>Streptophyta</taxon>
        <taxon>Embryophyta</taxon>
        <taxon>Tracheophyta</taxon>
        <taxon>Spermatophyta</taxon>
        <taxon>Magnoliopsida</taxon>
        <taxon>eudicotyledons</taxon>
        <taxon>Gunneridae</taxon>
        <taxon>Pentapetalae</taxon>
        <taxon>rosids</taxon>
        <taxon>fabids</taxon>
        <taxon>Rosales</taxon>
        <taxon>Moraceae</taxon>
        <taxon>Ficeae</taxon>
        <taxon>Ficus</taxon>
    </lineage>
</organism>
<proteinExistence type="predicted"/>
<accession>A0AA88DRC7</accession>